<keyword evidence="2" id="KW-0805">Transcription regulation</keyword>
<dbReference type="PANTHER" id="PTHR30537">
    <property type="entry name" value="HTH-TYPE TRANSCRIPTIONAL REGULATOR"/>
    <property type="match status" value="1"/>
</dbReference>
<keyword evidence="4" id="KW-0804">Transcription</keyword>
<evidence type="ECO:0000313" key="7">
    <source>
        <dbReference type="Proteomes" id="UP000298588"/>
    </source>
</evidence>
<dbReference type="PANTHER" id="PTHR30537:SF58">
    <property type="entry name" value="HTH-TYPE TRANSCRIPTIONAL REGULATOR PERR"/>
    <property type="match status" value="1"/>
</dbReference>
<keyword evidence="7" id="KW-1185">Reference proteome</keyword>
<dbReference type="InterPro" id="IPR000847">
    <property type="entry name" value="LysR_HTH_N"/>
</dbReference>
<evidence type="ECO:0000256" key="2">
    <source>
        <dbReference type="ARBA" id="ARBA00023015"/>
    </source>
</evidence>
<dbReference type="Pfam" id="PF03466">
    <property type="entry name" value="LysR_substrate"/>
    <property type="match status" value="1"/>
</dbReference>
<dbReference type="Proteomes" id="UP000298588">
    <property type="component" value="Chromosome"/>
</dbReference>
<evidence type="ECO:0000256" key="1">
    <source>
        <dbReference type="ARBA" id="ARBA00009437"/>
    </source>
</evidence>
<dbReference type="AlphaFoldDB" id="A0A4D7QEU1"/>
<dbReference type="Gene3D" id="3.40.190.10">
    <property type="entry name" value="Periplasmic binding protein-like II"/>
    <property type="match status" value="2"/>
</dbReference>
<dbReference type="EMBL" id="CP039865">
    <property type="protein sequence ID" value="QCK85688.1"/>
    <property type="molecule type" value="Genomic_DNA"/>
</dbReference>
<evidence type="ECO:0000259" key="5">
    <source>
        <dbReference type="PROSITE" id="PS50931"/>
    </source>
</evidence>
<evidence type="ECO:0000256" key="4">
    <source>
        <dbReference type="ARBA" id="ARBA00023163"/>
    </source>
</evidence>
<sequence>MIRGMPPLKCLQTFTAVMESGSFARAAESLNVTPSAVSHQIRMLEDILGKPLFVRKNRTVEPSEDAVAYANALGESFTRIAVATSRFSSEGGVQRLMLHSAPSLATLWLVPRLASFRRRHPEIDLTLFAGHEPAKLGDEGFMIDIQYARPVPEDCEGIALGEETILPLASPDFVERHRLERVEDISNVPLIHSVRCVVQWDQWVARHAPHVMLNRRAMTFDRAFLALMAARDGLGLMLESNLQASDMLRAGELVLPFGPLGITAVAHRLIYRREDRARPQIEAFVAWITDEMAADRALAGQSQGSPRRPLPSLA</sequence>
<dbReference type="InterPro" id="IPR058163">
    <property type="entry name" value="LysR-type_TF_proteobact-type"/>
</dbReference>
<gene>
    <name evidence="6" type="ORF">E8L99_07875</name>
</gene>
<evidence type="ECO:0000313" key="6">
    <source>
        <dbReference type="EMBL" id="QCK85688.1"/>
    </source>
</evidence>
<reference evidence="6 7" key="1">
    <citation type="submission" date="2019-04" db="EMBL/GenBank/DDBJ databases">
        <title>Phreatobacter aquaticus sp. nov.</title>
        <authorList>
            <person name="Choi A."/>
            <person name="Baek K."/>
        </authorList>
    </citation>
    <scope>NUCLEOTIDE SEQUENCE [LARGE SCALE GENOMIC DNA]</scope>
    <source>
        <strain evidence="6 7">NMCR1094</strain>
    </source>
</reference>
<dbReference type="Gene3D" id="1.10.10.10">
    <property type="entry name" value="Winged helix-like DNA-binding domain superfamily/Winged helix DNA-binding domain"/>
    <property type="match status" value="1"/>
</dbReference>
<dbReference type="Pfam" id="PF00126">
    <property type="entry name" value="HTH_1"/>
    <property type="match status" value="1"/>
</dbReference>
<dbReference type="GO" id="GO:0006351">
    <property type="term" value="P:DNA-templated transcription"/>
    <property type="evidence" value="ECO:0007669"/>
    <property type="project" value="TreeGrafter"/>
</dbReference>
<dbReference type="RefSeq" id="WP_137099022.1">
    <property type="nucleotide sequence ID" value="NZ_CP039865.1"/>
</dbReference>
<accession>A0A4D7QEU1</accession>
<protein>
    <submittedName>
        <fullName evidence="6">LysR family transcriptional regulator</fullName>
    </submittedName>
</protein>
<dbReference type="GO" id="GO:0003700">
    <property type="term" value="F:DNA-binding transcription factor activity"/>
    <property type="evidence" value="ECO:0007669"/>
    <property type="project" value="InterPro"/>
</dbReference>
<organism evidence="6 7">
    <name type="scientific">Phreatobacter aquaticus</name>
    <dbReference type="NCBI Taxonomy" id="2570229"/>
    <lineage>
        <taxon>Bacteria</taxon>
        <taxon>Pseudomonadati</taxon>
        <taxon>Pseudomonadota</taxon>
        <taxon>Alphaproteobacteria</taxon>
        <taxon>Hyphomicrobiales</taxon>
        <taxon>Phreatobacteraceae</taxon>
        <taxon>Phreatobacter</taxon>
    </lineage>
</organism>
<dbReference type="InterPro" id="IPR036390">
    <property type="entry name" value="WH_DNA-bd_sf"/>
</dbReference>
<dbReference type="InterPro" id="IPR005119">
    <property type="entry name" value="LysR_subst-bd"/>
</dbReference>
<keyword evidence="3" id="KW-0238">DNA-binding</keyword>
<evidence type="ECO:0000256" key="3">
    <source>
        <dbReference type="ARBA" id="ARBA00023125"/>
    </source>
</evidence>
<dbReference type="CDD" id="cd08432">
    <property type="entry name" value="PBP2_GcdR_TrpI_HvrB_AmpR_like"/>
    <property type="match status" value="1"/>
</dbReference>
<name>A0A4D7QEU1_9HYPH</name>
<dbReference type="OrthoDB" id="9807765at2"/>
<proteinExistence type="inferred from homology"/>
<dbReference type="PRINTS" id="PR00039">
    <property type="entry name" value="HTHLYSR"/>
</dbReference>
<dbReference type="SUPFAM" id="SSF53850">
    <property type="entry name" value="Periplasmic binding protein-like II"/>
    <property type="match status" value="1"/>
</dbReference>
<dbReference type="KEGG" id="paqt:E8L99_07875"/>
<dbReference type="SUPFAM" id="SSF46785">
    <property type="entry name" value="Winged helix' DNA-binding domain"/>
    <property type="match status" value="1"/>
</dbReference>
<dbReference type="GO" id="GO:0043565">
    <property type="term" value="F:sequence-specific DNA binding"/>
    <property type="evidence" value="ECO:0007669"/>
    <property type="project" value="TreeGrafter"/>
</dbReference>
<feature type="domain" description="HTH lysR-type" evidence="5">
    <location>
        <begin position="6"/>
        <end position="63"/>
    </location>
</feature>
<dbReference type="InterPro" id="IPR036388">
    <property type="entry name" value="WH-like_DNA-bd_sf"/>
</dbReference>
<comment type="similarity">
    <text evidence="1">Belongs to the LysR transcriptional regulatory family.</text>
</comment>
<dbReference type="PROSITE" id="PS50931">
    <property type="entry name" value="HTH_LYSR"/>
    <property type="match status" value="1"/>
</dbReference>